<protein>
    <submittedName>
        <fullName evidence="5">DNA mismatch repair protein MutS</fullName>
    </submittedName>
</protein>
<proteinExistence type="predicted"/>
<dbReference type="InterPro" id="IPR045076">
    <property type="entry name" value="MutS"/>
</dbReference>
<name>A0A844M435_9GAMM</name>
<dbReference type="SUPFAM" id="SSF52540">
    <property type="entry name" value="P-loop containing nucleoside triphosphate hydrolases"/>
    <property type="match status" value="1"/>
</dbReference>
<dbReference type="PANTHER" id="PTHR11361:SF34">
    <property type="entry name" value="DNA MISMATCH REPAIR PROTEIN MSH1, MITOCHONDRIAL"/>
    <property type="match status" value="1"/>
</dbReference>
<keyword evidence="2" id="KW-0067">ATP-binding</keyword>
<dbReference type="GO" id="GO:0030983">
    <property type="term" value="F:mismatched DNA binding"/>
    <property type="evidence" value="ECO:0007669"/>
    <property type="project" value="InterPro"/>
</dbReference>
<evidence type="ECO:0000256" key="2">
    <source>
        <dbReference type="ARBA" id="ARBA00022840"/>
    </source>
</evidence>
<evidence type="ECO:0000256" key="1">
    <source>
        <dbReference type="ARBA" id="ARBA00022741"/>
    </source>
</evidence>
<keyword evidence="3" id="KW-0238">DNA-binding</keyword>
<dbReference type="GO" id="GO:0005524">
    <property type="term" value="F:ATP binding"/>
    <property type="evidence" value="ECO:0007669"/>
    <property type="project" value="UniProtKB-KW"/>
</dbReference>
<dbReference type="AlphaFoldDB" id="A0A844M435"/>
<evidence type="ECO:0000259" key="4">
    <source>
        <dbReference type="SMART" id="SM00534"/>
    </source>
</evidence>
<feature type="non-terminal residue" evidence="5">
    <location>
        <position position="109"/>
    </location>
</feature>
<keyword evidence="6" id="KW-1185">Reference proteome</keyword>
<sequence>EYIPNSIVFDDQTSSQLITGPNMSGKSTYMRQLALTVIMAQIGAFVAAEMVDLPIFDAIFTRIGAADDLISGQSTFMVEMMEANHAIKRATNKSLILFDELGRGTATYD</sequence>
<dbReference type="InterPro" id="IPR000432">
    <property type="entry name" value="DNA_mismatch_repair_MutS_C"/>
</dbReference>
<reference evidence="5 6" key="1">
    <citation type="journal article" date="2019" name="PLoS ONE">
        <title>Pup mortality in New Zealand sea lions (Phocarctos hookeri) at Enderby Island, Auckland Islands, 2013-18.</title>
        <authorList>
            <person name="Michael S.A."/>
            <person name="Hayman D.T.S."/>
            <person name="Gray R."/>
            <person name="Zhang J."/>
            <person name="Rogers L."/>
            <person name="Roe W.D."/>
        </authorList>
    </citation>
    <scope>NUCLEOTIDE SEQUENCE [LARGE SCALE GENOMIC DNA]</scope>
    <source>
        <strain evidence="5 6">SM868</strain>
    </source>
</reference>
<comment type="caution">
    <text evidence="5">The sequence shown here is derived from an EMBL/GenBank/DDBJ whole genome shotgun (WGS) entry which is preliminary data.</text>
</comment>
<dbReference type="GO" id="GO:0005829">
    <property type="term" value="C:cytosol"/>
    <property type="evidence" value="ECO:0007669"/>
    <property type="project" value="TreeGrafter"/>
</dbReference>
<dbReference type="InterPro" id="IPR027417">
    <property type="entry name" value="P-loop_NTPase"/>
</dbReference>
<feature type="non-terminal residue" evidence="5">
    <location>
        <position position="1"/>
    </location>
</feature>
<dbReference type="Proteomes" id="UP000442109">
    <property type="component" value="Unassembled WGS sequence"/>
</dbReference>
<keyword evidence="1" id="KW-0547">Nucleotide-binding</keyword>
<dbReference type="GO" id="GO:0006298">
    <property type="term" value="P:mismatch repair"/>
    <property type="evidence" value="ECO:0007669"/>
    <property type="project" value="InterPro"/>
</dbReference>
<organism evidence="5 6">
    <name type="scientific">Psychrobacter sanguinis</name>
    <dbReference type="NCBI Taxonomy" id="861445"/>
    <lineage>
        <taxon>Bacteria</taxon>
        <taxon>Pseudomonadati</taxon>
        <taxon>Pseudomonadota</taxon>
        <taxon>Gammaproteobacteria</taxon>
        <taxon>Moraxellales</taxon>
        <taxon>Moraxellaceae</taxon>
        <taxon>Psychrobacter</taxon>
    </lineage>
</organism>
<evidence type="ECO:0000313" key="5">
    <source>
        <dbReference type="EMBL" id="MUG33485.1"/>
    </source>
</evidence>
<feature type="domain" description="DNA mismatch repair proteins mutS family" evidence="4">
    <location>
        <begin position="13"/>
        <end position="109"/>
    </location>
</feature>
<evidence type="ECO:0000256" key="3">
    <source>
        <dbReference type="ARBA" id="ARBA00023125"/>
    </source>
</evidence>
<accession>A0A844M435</accession>
<dbReference type="GO" id="GO:0140664">
    <property type="term" value="F:ATP-dependent DNA damage sensor activity"/>
    <property type="evidence" value="ECO:0007669"/>
    <property type="project" value="InterPro"/>
</dbReference>
<dbReference type="PANTHER" id="PTHR11361">
    <property type="entry name" value="DNA MISMATCH REPAIR PROTEIN MUTS FAMILY MEMBER"/>
    <property type="match status" value="1"/>
</dbReference>
<gene>
    <name evidence="5" type="ORF">GB996_11945</name>
</gene>
<dbReference type="Pfam" id="PF00488">
    <property type="entry name" value="MutS_V"/>
    <property type="match status" value="1"/>
</dbReference>
<evidence type="ECO:0000313" key="6">
    <source>
        <dbReference type="Proteomes" id="UP000442109"/>
    </source>
</evidence>
<dbReference type="SMART" id="SM00534">
    <property type="entry name" value="MUTSac"/>
    <property type="match status" value="1"/>
</dbReference>
<dbReference type="EMBL" id="WFKQ01000051">
    <property type="protein sequence ID" value="MUG33485.1"/>
    <property type="molecule type" value="Genomic_DNA"/>
</dbReference>
<dbReference type="Gene3D" id="3.40.50.300">
    <property type="entry name" value="P-loop containing nucleotide triphosphate hydrolases"/>
    <property type="match status" value="1"/>
</dbReference>